<organism evidence="2 3">
    <name type="scientific">Candidatus Gottesmanbacteria bacterium RIFCSPHIGHO2_02_FULL_39_14</name>
    <dbReference type="NCBI Taxonomy" id="1798383"/>
    <lineage>
        <taxon>Bacteria</taxon>
        <taxon>Candidatus Gottesmaniibacteriota</taxon>
    </lineage>
</organism>
<gene>
    <name evidence="2" type="ORF">A3D78_02600</name>
</gene>
<keyword evidence="1" id="KW-0472">Membrane</keyword>
<reference evidence="2 3" key="1">
    <citation type="journal article" date="2016" name="Nat. Commun.">
        <title>Thousands of microbial genomes shed light on interconnected biogeochemical processes in an aquifer system.</title>
        <authorList>
            <person name="Anantharaman K."/>
            <person name="Brown C.T."/>
            <person name="Hug L.A."/>
            <person name="Sharon I."/>
            <person name="Castelle C.J."/>
            <person name="Probst A.J."/>
            <person name="Thomas B.C."/>
            <person name="Singh A."/>
            <person name="Wilkins M.J."/>
            <person name="Karaoz U."/>
            <person name="Brodie E.L."/>
            <person name="Williams K.H."/>
            <person name="Hubbard S.S."/>
            <person name="Banfield J.F."/>
        </authorList>
    </citation>
    <scope>NUCLEOTIDE SEQUENCE [LARGE SCALE GENOMIC DNA]</scope>
</reference>
<keyword evidence="1" id="KW-1133">Transmembrane helix</keyword>
<proteinExistence type="predicted"/>
<comment type="caution">
    <text evidence="2">The sequence shown here is derived from an EMBL/GenBank/DDBJ whole genome shotgun (WGS) entry which is preliminary data.</text>
</comment>
<name>A0A1F5ZZ57_9BACT</name>
<evidence type="ECO:0000256" key="1">
    <source>
        <dbReference type="SAM" id="Phobius"/>
    </source>
</evidence>
<dbReference type="EMBL" id="MFJM01000040">
    <property type="protein sequence ID" value="OGG17327.1"/>
    <property type="molecule type" value="Genomic_DNA"/>
</dbReference>
<dbReference type="AlphaFoldDB" id="A0A1F5ZZ57"/>
<protein>
    <submittedName>
        <fullName evidence="2">Uncharacterized protein</fullName>
    </submittedName>
</protein>
<feature type="transmembrane region" description="Helical" evidence="1">
    <location>
        <begin position="6"/>
        <end position="29"/>
    </location>
</feature>
<keyword evidence="1" id="KW-0812">Transmembrane</keyword>
<evidence type="ECO:0000313" key="2">
    <source>
        <dbReference type="EMBL" id="OGG17327.1"/>
    </source>
</evidence>
<evidence type="ECO:0000313" key="3">
    <source>
        <dbReference type="Proteomes" id="UP000176253"/>
    </source>
</evidence>
<sequence>MILPVLMLSMQFCVVTVILCILGGIVFYVPDKHSRNGTTIKIESCRKLIVRINLEFLSGRDART</sequence>
<dbReference type="Proteomes" id="UP000176253">
    <property type="component" value="Unassembled WGS sequence"/>
</dbReference>
<accession>A0A1F5ZZ57</accession>